<dbReference type="Pfam" id="PF12229">
    <property type="entry name" value="PG_binding_4"/>
    <property type="match status" value="1"/>
</dbReference>
<feature type="domain" description="YoaR-like putative peptidoglycan binding" evidence="1">
    <location>
        <begin position="237"/>
        <end position="298"/>
    </location>
</feature>
<dbReference type="InterPro" id="IPR007391">
    <property type="entry name" value="Vancomycin_resist_VanW"/>
</dbReference>
<dbReference type="InterPro" id="IPR022029">
    <property type="entry name" value="YoaR-like_PG-bd"/>
</dbReference>
<accession>A0ABP8KDH1</accession>
<dbReference type="EMBL" id="BAABFR010000118">
    <property type="protein sequence ID" value="GAA4404178.1"/>
    <property type="molecule type" value="Genomic_DNA"/>
</dbReference>
<evidence type="ECO:0000313" key="2">
    <source>
        <dbReference type="EMBL" id="GAA4404178.1"/>
    </source>
</evidence>
<reference evidence="3" key="1">
    <citation type="journal article" date="2019" name="Int. J. Syst. Evol. Microbiol.">
        <title>The Global Catalogue of Microorganisms (GCM) 10K type strain sequencing project: providing services to taxonomists for standard genome sequencing and annotation.</title>
        <authorList>
            <consortium name="The Broad Institute Genomics Platform"/>
            <consortium name="The Broad Institute Genome Sequencing Center for Infectious Disease"/>
            <person name="Wu L."/>
            <person name="Ma J."/>
        </authorList>
    </citation>
    <scope>NUCLEOTIDE SEQUENCE [LARGE SCALE GENOMIC DNA]</scope>
    <source>
        <strain evidence="3">JCM 17688</strain>
    </source>
</reference>
<protein>
    <submittedName>
        <fullName evidence="2">VanW family protein</fullName>
    </submittedName>
</protein>
<evidence type="ECO:0000313" key="3">
    <source>
        <dbReference type="Proteomes" id="UP001500635"/>
    </source>
</evidence>
<evidence type="ECO:0000259" key="1">
    <source>
        <dbReference type="Pfam" id="PF12229"/>
    </source>
</evidence>
<sequence length="546" mass="55422">MATVAVLVGAGGAAVWTSGNDRTVPGAVAAGVDIGGMTRAAAERRLADRTMFAQHGPVTLRTPDGTVELPPAELGLTVDVPATVDRAIAARTPWRSLLGVLGGTTTVPASGSIDRTVFDGAVQRSAATLTHAMVDGAVVFQAGRPVAVEPETGIGIDLGAAAAAVAARWPGAGTIDVPVRQAQPTVTAATVAATLRGPAAAAVASDVSVTGGRTTAHITPADIGTFLSYRPDGHGGLAPQVDRPALLTVVHKEVGAVAIKAKDAGFDLAGAAPTVVPGTPGRALDVEPTADAVAAAVGATGAHRTVAGVFGATRPRVTTALAESLGIKEVVGEFTTGGFAGDSGVNIRRIARQVNGAVVLPGETFSLNGYTGTRGAAQGYVEAGIINHGRPDRAVGGGISQFATTLYNAAYFAGLADAGHTEHSYYISRYPPAREATVYDGTIDLRFRNDTPYGVVIQAVADSSTVTVRIWSTKTRDVRSITGPRSAVTQPGTVRVSGAHCIPATGRPGFTVSDTRVITDAKTGGQISRETHTVTYDPEPTVVCAK</sequence>
<dbReference type="Pfam" id="PF04294">
    <property type="entry name" value="VanW"/>
    <property type="match status" value="1"/>
</dbReference>
<dbReference type="PANTHER" id="PTHR35788">
    <property type="entry name" value="EXPORTED PROTEIN-RELATED"/>
    <property type="match status" value="1"/>
</dbReference>
<keyword evidence="3" id="KW-1185">Reference proteome</keyword>
<organism evidence="2 3">
    <name type="scientific">Tsukamurella soli</name>
    <dbReference type="NCBI Taxonomy" id="644556"/>
    <lineage>
        <taxon>Bacteria</taxon>
        <taxon>Bacillati</taxon>
        <taxon>Actinomycetota</taxon>
        <taxon>Actinomycetes</taxon>
        <taxon>Mycobacteriales</taxon>
        <taxon>Tsukamurellaceae</taxon>
        <taxon>Tsukamurella</taxon>
    </lineage>
</organism>
<gene>
    <name evidence="2" type="ORF">GCM10023147_46390</name>
</gene>
<dbReference type="Proteomes" id="UP001500635">
    <property type="component" value="Unassembled WGS sequence"/>
</dbReference>
<dbReference type="PANTHER" id="PTHR35788:SF1">
    <property type="entry name" value="EXPORTED PROTEIN"/>
    <property type="match status" value="1"/>
</dbReference>
<name>A0ABP8KDH1_9ACTN</name>
<dbReference type="InterPro" id="IPR052913">
    <property type="entry name" value="Glycopeptide_resist_protein"/>
</dbReference>
<comment type="caution">
    <text evidence="2">The sequence shown here is derived from an EMBL/GenBank/DDBJ whole genome shotgun (WGS) entry which is preliminary data.</text>
</comment>
<proteinExistence type="predicted"/>